<dbReference type="Pfam" id="PF01564">
    <property type="entry name" value="Spermine_synth"/>
    <property type="match status" value="1"/>
</dbReference>
<proteinExistence type="predicted"/>
<name>A0A3A6VWM5_LEGPN</name>
<dbReference type="Gene3D" id="3.40.50.150">
    <property type="entry name" value="Vaccinia Virus protein VP39"/>
    <property type="match status" value="1"/>
</dbReference>
<dbReference type="InterPro" id="IPR029063">
    <property type="entry name" value="SAM-dependent_MTases_sf"/>
</dbReference>
<reference evidence="1 2" key="1">
    <citation type="submission" date="2018-08" db="EMBL/GenBank/DDBJ databases">
        <title>Genome Sequences of Legionella pneumophila subsp. pneumophila Isolates, Recovered from a Drinking Water System in a Large Builging.</title>
        <authorList>
            <person name="Gomez-Alvarez V."/>
            <person name="Boczek L."/>
            <person name="King D."/>
            <person name="Pemberton A."/>
            <person name="Pfaller S."/>
            <person name="Rodgers M."/>
            <person name="Santodomingo J."/>
            <person name="Revetta R."/>
        </authorList>
    </citation>
    <scope>NUCLEOTIDE SEQUENCE [LARGE SCALE GENOMIC DNA]</scope>
    <source>
        <strain evidence="1 2">L01C.1</strain>
    </source>
</reference>
<evidence type="ECO:0008006" key="3">
    <source>
        <dbReference type="Google" id="ProtNLM"/>
    </source>
</evidence>
<dbReference type="EMBL" id="QWDR01000003">
    <property type="protein sequence ID" value="RJY27443.1"/>
    <property type="molecule type" value="Genomic_DNA"/>
</dbReference>
<evidence type="ECO:0000313" key="2">
    <source>
        <dbReference type="Proteomes" id="UP000277145"/>
    </source>
</evidence>
<dbReference type="SUPFAM" id="SSF53335">
    <property type="entry name" value="S-adenosyl-L-methionine-dependent methyltransferases"/>
    <property type="match status" value="1"/>
</dbReference>
<dbReference type="AlphaFoldDB" id="A0A3A6VWM5"/>
<comment type="caution">
    <text evidence="1">The sequence shown here is derived from an EMBL/GenBank/DDBJ whole genome shotgun (WGS) entry which is preliminary data.</text>
</comment>
<protein>
    <recommendedName>
        <fullName evidence="3">Spermidine synthase</fullName>
    </recommendedName>
</protein>
<dbReference type="Proteomes" id="UP000277145">
    <property type="component" value="Unassembled WGS sequence"/>
</dbReference>
<accession>A0A3A6VWM5</accession>
<organism evidence="1 2">
    <name type="scientific">Legionella pneumophila subsp. pneumophila</name>
    <dbReference type="NCBI Taxonomy" id="91891"/>
    <lineage>
        <taxon>Bacteria</taxon>
        <taxon>Pseudomonadati</taxon>
        <taxon>Pseudomonadota</taxon>
        <taxon>Gammaproteobacteria</taxon>
        <taxon>Legionellales</taxon>
        <taxon>Legionellaceae</taxon>
        <taxon>Legionella</taxon>
    </lineage>
</organism>
<sequence>MSIRVMWKTKFGKCIYISPSGYKVYQNLLYRWLTLGSEAWQTVINRYIPRRPGLHYLQMLTLMARKYPNDCCLLGLGGAGIAHLLGAQKTIRSIVAVESSEEVIQIAKKFFMTDLIPHFTITHQNARDFVCENKKTFQHMLLDLYDATHFPDECHSMDFFIHCKKQLTNDGFLAVNLANSQEQWALVQLIKKQFPSNIIIPIKKCANIVVIVSKNDNKDLFIKQVRNTNEIKKITWVKDWGYVAEY</sequence>
<evidence type="ECO:0000313" key="1">
    <source>
        <dbReference type="EMBL" id="RJY27443.1"/>
    </source>
</evidence>
<gene>
    <name evidence="1" type="ORF">D1H98_14560</name>
</gene>